<gene>
    <name evidence="4" type="ORF">S01H1_81839</name>
</gene>
<feature type="non-terminal residue" evidence="4">
    <location>
        <position position="1"/>
    </location>
</feature>
<evidence type="ECO:0000256" key="2">
    <source>
        <dbReference type="ARBA" id="ARBA00049339"/>
    </source>
</evidence>
<dbReference type="SUPFAM" id="SSF47323">
    <property type="entry name" value="Anticodon-binding domain of a subclass of class I aminoacyl-tRNA synthetases"/>
    <property type="match status" value="1"/>
</dbReference>
<dbReference type="Pfam" id="PF05746">
    <property type="entry name" value="DALR_1"/>
    <property type="match status" value="1"/>
</dbReference>
<feature type="domain" description="DALR anticodon binding" evidence="3">
    <location>
        <begin position="1"/>
        <end position="117"/>
    </location>
</feature>
<protein>
    <recommendedName>
        <fullName evidence="1">arginine--tRNA ligase</fullName>
        <ecNumber evidence="1">6.1.1.19</ecNumber>
    </recommendedName>
</protein>
<comment type="caution">
    <text evidence="4">The sequence shown here is derived from an EMBL/GenBank/DDBJ whole genome shotgun (WGS) entry which is preliminary data.</text>
</comment>
<proteinExistence type="predicted"/>
<dbReference type="PANTHER" id="PTHR11956:SF5">
    <property type="entry name" value="ARGININE--TRNA LIGASE, CYTOPLASMIC"/>
    <property type="match status" value="1"/>
</dbReference>
<dbReference type="PANTHER" id="PTHR11956">
    <property type="entry name" value="ARGINYL-TRNA SYNTHETASE"/>
    <property type="match status" value="1"/>
</dbReference>
<dbReference type="InterPro" id="IPR001278">
    <property type="entry name" value="Arg-tRNA-ligase"/>
</dbReference>
<dbReference type="Gene3D" id="1.10.730.10">
    <property type="entry name" value="Isoleucyl-tRNA Synthetase, Domain 1"/>
    <property type="match status" value="1"/>
</dbReference>
<dbReference type="GO" id="GO:0006420">
    <property type="term" value="P:arginyl-tRNA aminoacylation"/>
    <property type="evidence" value="ECO:0007669"/>
    <property type="project" value="InterPro"/>
</dbReference>
<dbReference type="AlphaFoldDB" id="X0YA59"/>
<dbReference type="InterPro" id="IPR008909">
    <property type="entry name" value="DALR_anticod-bd"/>
</dbReference>
<evidence type="ECO:0000313" key="4">
    <source>
        <dbReference type="EMBL" id="GAG45608.1"/>
    </source>
</evidence>
<reference evidence="4" key="1">
    <citation type="journal article" date="2014" name="Front. Microbiol.">
        <title>High frequency of phylogenetically diverse reductive dehalogenase-homologous genes in deep subseafloor sedimentary metagenomes.</title>
        <authorList>
            <person name="Kawai M."/>
            <person name="Futagami T."/>
            <person name="Toyoda A."/>
            <person name="Takaki Y."/>
            <person name="Nishi S."/>
            <person name="Hori S."/>
            <person name="Arai W."/>
            <person name="Tsubouchi T."/>
            <person name="Morono Y."/>
            <person name="Uchiyama I."/>
            <person name="Ito T."/>
            <person name="Fujiyama A."/>
            <person name="Inagaki F."/>
            <person name="Takami H."/>
        </authorList>
    </citation>
    <scope>NUCLEOTIDE SEQUENCE</scope>
    <source>
        <strain evidence="4">Expedition CK06-06</strain>
    </source>
</reference>
<evidence type="ECO:0000256" key="1">
    <source>
        <dbReference type="ARBA" id="ARBA00012837"/>
    </source>
</evidence>
<dbReference type="SMART" id="SM00836">
    <property type="entry name" value="DALR_1"/>
    <property type="match status" value="1"/>
</dbReference>
<dbReference type="GO" id="GO:0004814">
    <property type="term" value="F:arginine-tRNA ligase activity"/>
    <property type="evidence" value="ECO:0007669"/>
    <property type="project" value="UniProtKB-EC"/>
</dbReference>
<dbReference type="EC" id="6.1.1.19" evidence="1"/>
<dbReference type="InterPro" id="IPR009080">
    <property type="entry name" value="tRNAsynth_Ia_anticodon-bd"/>
</dbReference>
<accession>X0YA59</accession>
<sequence>QYAHARIAGILAHAAEQGIDYADGDLSLLSHPAELALIRKMLLLPEVVEGVACTLEPHHLPHYALELATVFHDFYEKCRVVSDDVPLSKTRLKLVAACKIALARTLGLMGVAAPDRM</sequence>
<name>X0YA59_9ZZZZ</name>
<evidence type="ECO:0000259" key="3">
    <source>
        <dbReference type="SMART" id="SM00836"/>
    </source>
</evidence>
<dbReference type="EMBL" id="BARS01055432">
    <property type="protein sequence ID" value="GAG45608.1"/>
    <property type="molecule type" value="Genomic_DNA"/>
</dbReference>
<comment type="catalytic activity">
    <reaction evidence="2">
        <text>tRNA(Arg) + L-arginine + ATP = L-arginyl-tRNA(Arg) + AMP + diphosphate</text>
        <dbReference type="Rhea" id="RHEA:20301"/>
        <dbReference type="Rhea" id="RHEA-COMP:9658"/>
        <dbReference type="Rhea" id="RHEA-COMP:9673"/>
        <dbReference type="ChEBI" id="CHEBI:30616"/>
        <dbReference type="ChEBI" id="CHEBI:32682"/>
        <dbReference type="ChEBI" id="CHEBI:33019"/>
        <dbReference type="ChEBI" id="CHEBI:78442"/>
        <dbReference type="ChEBI" id="CHEBI:78513"/>
        <dbReference type="ChEBI" id="CHEBI:456215"/>
        <dbReference type="EC" id="6.1.1.19"/>
    </reaction>
</comment>
<dbReference type="GO" id="GO:0005524">
    <property type="term" value="F:ATP binding"/>
    <property type="evidence" value="ECO:0007669"/>
    <property type="project" value="InterPro"/>
</dbReference>
<organism evidence="4">
    <name type="scientific">marine sediment metagenome</name>
    <dbReference type="NCBI Taxonomy" id="412755"/>
    <lineage>
        <taxon>unclassified sequences</taxon>
        <taxon>metagenomes</taxon>
        <taxon>ecological metagenomes</taxon>
    </lineage>
</organism>